<dbReference type="EMBL" id="CP059733">
    <property type="protein sequence ID" value="WDE04262.1"/>
    <property type="molecule type" value="Genomic_DNA"/>
</dbReference>
<proteinExistence type="predicted"/>
<reference evidence="1 2" key="1">
    <citation type="journal article" date="2015" name="Genome Announc.">
        <title>Draft Genome Sequences of Marine Isolates of Thalassomonas viridans and Thalassomonas actiniarum.</title>
        <authorList>
            <person name="Olonade I."/>
            <person name="van Zyl L.J."/>
            <person name="Trindade M."/>
        </authorList>
    </citation>
    <scope>NUCLEOTIDE SEQUENCE [LARGE SCALE GENOMIC DNA]</scope>
    <source>
        <strain evidence="1 2">XOM25</strain>
    </source>
</reference>
<keyword evidence="2" id="KW-1185">Reference proteome</keyword>
<organism evidence="1 2">
    <name type="scientific">Thalassomonas viridans</name>
    <dbReference type="NCBI Taxonomy" id="137584"/>
    <lineage>
        <taxon>Bacteria</taxon>
        <taxon>Pseudomonadati</taxon>
        <taxon>Pseudomonadota</taxon>
        <taxon>Gammaproteobacteria</taxon>
        <taxon>Alteromonadales</taxon>
        <taxon>Colwelliaceae</taxon>
        <taxon>Thalassomonas</taxon>
    </lineage>
</organism>
<gene>
    <name evidence="1" type="ORF">SG34_023425</name>
</gene>
<dbReference type="InterPro" id="IPR021948">
    <property type="entry name" value="DUF3565"/>
</dbReference>
<dbReference type="Proteomes" id="UP000032352">
    <property type="component" value="Chromosome"/>
</dbReference>
<dbReference type="RefSeq" id="WP_044836905.1">
    <property type="nucleotide sequence ID" value="NZ_CP059733.1"/>
</dbReference>
<evidence type="ECO:0000313" key="2">
    <source>
        <dbReference type="Proteomes" id="UP000032352"/>
    </source>
</evidence>
<dbReference type="AlphaFoldDB" id="A0AAE9Z317"/>
<protein>
    <submittedName>
        <fullName evidence="1">DUF3565 domain-containing protein</fullName>
    </submittedName>
</protein>
<accession>A0AAE9Z317</accession>
<reference evidence="1 2" key="2">
    <citation type="journal article" date="2022" name="Mar. Drugs">
        <title>Bioassay-Guided Fractionation Leads to the Detection of Cholic Acid Generated by the Rare Thalassomonas sp.</title>
        <authorList>
            <person name="Pheiffer F."/>
            <person name="Schneider Y.K."/>
            <person name="Hansen E.H."/>
            <person name="Andersen J.H."/>
            <person name="Isaksson J."/>
            <person name="Busche T."/>
            <person name="R C."/>
            <person name="Kalinowski J."/>
            <person name="Zyl L.V."/>
            <person name="Trindade M."/>
        </authorList>
    </citation>
    <scope>NUCLEOTIDE SEQUENCE [LARGE SCALE GENOMIC DNA]</scope>
    <source>
        <strain evidence="1 2">XOM25</strain>
    </source>
</reference>
<sequence>MKQQITGYHLDDEQHWVAQLSCGHFQHVRHQPPWINRPWVISEQGRQQMLGYPLNCKKCLEGAPKDKR</sequence>
<evidence type="ECO:0000313" key="1">
    <source>
        <dbReference type="EMBL" id="WDE04262.1"/>
    </source>
</evidence>
<name>A0AAE9Z317_9GAMM</name>
<dbReference type="Pfam" id="PF12088">
    <property type="entry name" value="DUF3565"/>
    <property type="match status" value="1"/>
</dbReference>
<dbReference type="KEGG" id="tvd:SG34_023425"/>